<comment type="caution">
    <text evidence="2">The sequence shown here is derived from an EMBL/GenBank/DDBJ whole genome shotgun (WGS) entry which is preliminary data.</text>
</comment>
<feature type="compositionally biased region" description="Basic and acidic residues" evidence="1">
    <location>
        <begin position="10"/>
        <end position="28"/>
    </location>
</feature>
<organism evidence="2">
    <name type="scientific">mine drainage metagenome</name>
    <dbReference type="NCBI Taxonomy" id="410659"/>
    <lineage>
        <taxon>unclassified sequences</taxon>
        <taxon>metagenomes</taxon>
        <taxon>ecological metagenomes</taxon>
    </lineage>
</organism>
<proteinExistence type="predicted"/>
<dbReference type="EMBL" id="MLJW01000128">
    <property type="protein sequence ID" value="OIQ97772.1"/>
    <property type="molecule type" value="Genomic_DNA"/>
</dbReference>
<accession>A0A1J5S0E4</accession>
<feature type="region of interest" description="Disordered" evidence="1">
    <location>
        <begin position="1"/>
        <end position="28"/>
    </location>
</feature>
<evidence type="ECO:0000256" key="1">
    <source>
        <dbReference type="SAM" id="MobiDB-lite"/>
    </source>
</evidence>
<reference evidence="2" key="1">
    <citation type="submission" date="2016-10" db="EMBL/GenBank/DDBJ databases">
        <title>Sequence of Gallionella enrichment culture.</title>
        <authorList>
            <person name="Poehlein A."/>
            <person name="Muehling M."/>
            <person name="Daniel R."/>
        </authorList>
    </citation>
    <scope>NUCLEOTIDE SEQUENCE</scope>
</reference>
<sequence length="44" mass="4715">MKSKAPPDNAHMDSPPKDKKLIDSSGREEAHAAVYTLGVAPRVV</sequence>
<evidence type="ECO:0000313" key="2">
    <source>
        <dbReference type="EMBL" id="OIQ97772.1"/>
    </source>
</evidence>
<gene>
    <name evidence="2" type="ORF">GALL_202420</name>
</gene>
<name>A0A1J5S0E4_9ZZZZ</name>
<protein>
    <submittedName>
        <fullName evidence="2">Uncharacterized protein</fullName>
    </submittedName>
</protein>
<dbReference type="AlphaFoldDB" id="A0A1J5S0E4"/>